<evidence type="ECO:0000313" key="3">
    <source>
        <dbReference type="Proteomes" id="UP000794436"/>
    </source>
</evidence>
<dbReference type="NCBIfam" id="TIGR04336">
    <property type="entry name" value="AmmeMemoSam_B"/>
    <property type="match status" value="1"/>
</dbReference>
<gene>
    <name evidence="2" type="ORF">Poli38472_006526</name>
</gene>
<comment type="caution">
    <text evidence="2">The sequence shown here is derived from an EMBL/GenBank/DDBJ whole genome shotgun (WGS) entry which is preliminary data.</text>
</comment>
<dbReference type="OrthoDB" id="417112at2759"/>
<protein>
    <recommendedName>
        <fullName evidence="4">Protein MEMO1</fullName>
    </recommendedName>
</protein>
<dbReference type="InterPro" id="IPR002737">
    <property type="entry name" value="MEMO1_fam"/>
</dbReference>
<dbReference type="Pfam" id="PF01875">
    <property type="entry name" value="Memo"/>
    <property type="match status" value="1"/>
</dbReference>
<proteinExistence type="inferred from homology"/>
<evidence type="ECO:0008006" key="4">
    <source>
        <dbReference type="Google" id="ProtNLM"/>
    </source>
</evidence>
<evidence type="ECO:0000313" key="2">
    <source>
        <dbReference type="EMBL" id="TMW56516.1"/>
    </source>
</evidence>
<dbReference type="EMBL" id="SPLM01000145">
    <property type="protein sequence ID" value="TMW56516.1"/>
    <property type="molecule type" value="Genomic_DNA"/>
</dbReference>
<organism evidence="2 3">
    <name type="scientific">Pythium oligandrum</name>
    <name type="common">Mycoparasitic fungus</name>
    <dbReference type="NCBI Taxonomy" id="41045"/>
    <lineage>
        <taxon>Eukaryota</taxon>
        <taxon>Sar</taxon>
        <taxon>Stramenopiles</taxon>
        <taxon>Oomycota</taxon>
        <taxon>Peronosporomycetes</taxon>
        <taxon>Pythiales</taxon>
        <taxon>Pythiaceae</taxon>
        <taxon>Pythium</taxon>
    </lineage>
</organism>
<reference evidence="2" key="1">
    <citation type="submission" date="2019-03" db="EMBL/GenBank/DDBJ databases">
        <title>Long read genome sequence of the mycoparasitic Pythium oligandrum ATCC 38472 isolated from sugarbeet rhizosphere.</title>
        <authorList>
            <person name="Gaulin E."/>
        </authorList>
    </citation>
    <scope>NUCLEOTIDE SEQUENCE</scope>
    <source>
        <strain evidence="2">ATCC 38472_TT</strain>
    </source>
</reference>
<dbReference type="CDD" id="cd07361">
    <property type="entry name" value="MEMO_like"/>
    <property type="match status" value="1"/>
</dbReference>
<accession>A0A8K1C4Y3</accession>
<dbReference type="HAMAP" id="MF_00055">
    <property type="entry name" value="MEMO1"/>
    <property type="match status" value="1"/>
</dbReference>
<comment type="similarity">
    <text evidence="1">Belongs to the MEMO1 family.</text>
</comment>
<evidence type="ECO:0000256" key="1">
    <source>
        <dbReference type="ARBA" id="ARBA00006315"/>
    </source>
</evidence>
<dbReference type="PANTHER" id="PTHR11060">
    <property type="entry name" value="PROTEIN MEMO1"/>
    <property type="match status" value="1"/>
</dbReference>
<name>A0A8K1C4Y3_PYTOL</name>
<dbReference type="PANTHER" id="PTHR11060:SF0">
    <property type="entry name" value="PROTEIN MEMO1"/>
    <property type="match status" value="1"/>
</dbReference>
<dbReference type="Proteomes" id="UP000794436">
    <property type="component" value="Unassembled WGS sequence"/>
</dbReference>
<keyword evidence="3" id="KW-1185">Reference proteome</keyword>
<dbReference type="Gene3D" id="3.40.830.10">
    <property type="entry name" value="LigB-like"/>
    <property type="match status" value="1"/>
</dbReference>
<dbReference type="AlphaFoldDB" id="A0A8K1C4Y3"/>
<sequence length="296" mass="33574">MRVRQASHAGSWYSHDEEVLEQQLTDWLNEAAAANSHGNQQTIRAIIAPHAGFRYSGPTAAHAYHHLMNLDRIKRVFILGPSHHFYLRGCAVSSATEYETPLGNIPIDQEVNEQLINSGKFARMTLDVDEDEHSIEMHLPFIYKVMNGRKFTAVPILVGDTKSRADAEYGRILAPYIEDEGNLFVISSDFCHWGSRFRYQPHDSTYGEIHEYIKYLDREGMTHIERLDTVGFAEYLEKTENTICGRHPISVLLHTLQAASNLKCTLKFVQYAQSSACKRHSDSSVSYASAIVYHSP</sequence>